<dbReference type="AlphaFoldDB" id="A0A117NIU4"/>
<geneLocation type="mitochondrion" evidence="1"/>
<comment type="caution">
    <text evidence="1">The sequence shown here is derived from an EMBL/GenBank/DDBJ whole genome shotgun (WGS) entry which is preliminary data.</text>
</comment>
<sequence>MGLSLFRKRRSSGCYTCYTSSCYTIVLGLVETRLRGEESTKKTMMKSLNRETGRIGGRISI</sequence>
<reference evidence="1" key="1">
    <citation type="journal article" date="2015" name="Genome Biol. Evol.">
        <title>Organellar Genomes of White Spruce (Picea glauca): Assembly and Annotation.</title>
        <authorList>
            <person name="Jackman S.D."/>
            <person name="Warren R.L."/>
            <person name="Gibb E.A."/>
            <person name="Vandervalk B.P."/>
            <person name="Mohamadi H."/>
            <person name="Chu J."/>
            <person name="Raymond A."/>
            <person name="Pleasance S."/>
            <person name="Coope R."/>
            <person name="Wildung M.R."/>
            <person name="Ritland C.E."/>
            <person name="Bousquet J."/>
            <person name="Jones S.J."/>
            <person name="Bohlmann J."/>
            <person name="Birol I."/>
        </authorList>
    </citation>
    <scope>NUCLEOTIDE SEQUENCE [LARGE SCALE GENOMIC DNA]</scope>
    <source>
        <tissue evidence="1">Flushing bud</tissue>
    </source>
</reference>
<proteinExistence type="predicted"/>
<name>A0A117NIU4_PICGL</name>
<organism evidence="1">
    <name type="scientific">Picea glauca</name>
    <name type="common">White spruce</name>
    <name type="synonym">Pinus glauca</name>
    <dbReference type="NCBI Taxonomy" id="3330"/>
    <lineage>
        <taxon>Eukaryota</taxon>
        <taxon>Viridiplantae</taxon>
        <taxon>Streptophyta</taxon>
        <taxon>Embryophyta</taxon>
        <taxon>Tracheophyta</taxon>
        <taxon>Spermatophyta</taxon>
        <taxon>Pinopsida</taxon>
        <taxon>Pinidae</taxon>
        <taxon>Conifers I</taxon>
        <taxon>Pinales</taxon>
        <taxon>Pinaceae</taxon>
        <taxon>Picea</taxon>
    </lineage>
</organism>
<keyword evidence="1" id="KW-0496">Mitochondrion</keyword>
<dbReference type="EMBL" id="LKAM01000001">
    <property type="protein sequence ID" value="KUM50422.1"/>
    <property type="molecule type" value="Genomic_DNA"/>
</dbReference>
<evidence type="ECO:0000313" key="1">
    <source>
        <dbReference type="EMBL" id="KUM50422.1"/>
    </source>
</evidence>
<protein>
    <submittedName>
        <fullName evidence="1">Uncharacterized protein</fullName>
    </submittedName>
</protein>
<accession>A0A117NIU4</accession>
<gene>
    <name evidence="1" type="ORF">ABT39_MTgene265</name>
</gene>